<organism evidence="9 10">
    <name type="scientific">Liquorilactobacillus uvarum DSM 19971</name>
    <dbReference type="NCBI Taxonomy" id="1423812"/>
    <lineage>
        <taxon>Bacteria</taxon>
        <taxon>Bacillati</taxon>
        <taxon>Bacillota</taxon>
        <taxon>Bacilli</taxon>
        <taxon>Lactobacillales</taxon>
        <taxon>Lactobacillaceae</taxon>
        <taxon>Liquorilactobacillus</taxon>
    </lineage>
</organism>
<dbReference type="NCBIfam" id="TIGR00830">
    <property type="entry name" value="PTBA"/>
    <property type="match status" value="1"/>
</dbReference>
<dbReference type="EMBL" id="AZEG01000020">
    <property type="protein sequence ID" value="KRL36810.1"/>
    <property type="molecule type" value="Genomic_DNA"/>
</dbReference>
<dbReference type="PANTHER" id="PTHR45008:SF1">
    <property type="entry name" value="PTS SYSTEM GLUCOSE-SPECIFIC EIIA COMPONENT"/>
    <property type="match status" value="1"/>
</dbReference>
<dbReference type="RefSeq" id="WP_057737920.1">
    <property type="nucleotide sequence ID" value="NZ_AZEG01000020.1"/>
</dbReference>
<evidence type="ECO:0000256" key="1">
    <source>
        <dbReference type="ARBA" id="ARBA00004496"/>
    </source>
</evidence>
<dbReference type="GO" id="GO:0005886">
    <property type="term" value="C:plasma membrane"/>
    <property type="evidence" value="ECO:0007669"/>
    <property type="project" value="UniProtKB-SubCell"/>
</dbReference>
<comment type="caution">
    <text evidence="9">The sequence shown here is derived from an EMBL/GenBank/DDBJ whole genome shotgun (WGS) entry which is preliminary data.</text>
</comment>
<dbReference type="InterPro" id="IPR050890">
    <property type="entry name" value="PTS_EIIA_component"/>
</dbReference>
<protein>
    <submittedName>
        <fullName evidence="9">PTS system sugar-specific transporter subunit EIIA</fullName>
    </submittedName>
</protein>
<dbReference type="PATRIC" id="fig|1423812.3.peg.1098"/>
<sequence>MFKFLKKSVLEADNHLYTPIAGQVRSITESSDAMFSQKMMGDGFVVFPTSEEIVSPVAAEITMIADTKHAIGLKMANDVEILIHLGIDTVNLQGKPFNLVVKVGDILKPGDKIGSMDLKQIDEAGLASEVMVVLTNSDDKISKLQLSDEKFAAGEKVGEMFL</sequence>
<keyword evidence="3" id="KW-0813">Transport</keyword>
<keyword evidence="7" id="KW-0418">Kinase</keyword>
<keyword evidence="6" id="KW-0598">Phosphotransferase system</keyword>
<dbReference type="GO" id="GO:0016301">
    <property type="term" value="F:kinase activity"/>
    <property type="evidence" value="ECO:0007669"/>
    <property type="project" value="UniProtKB-KW"/>
</dbReference>
<dbReference type="SUPFAM" id="SSF51261">
    <property type="entry name" value="Duplicated hybrid motif"/>
    <property type="match status" value="1"/>
</dbReference>
<feature type="domain" description="PTS EIIA type-1" evidence="8">
    <location>
        <begin position="32"/>
        <end position="136"/>
    </location>
</feature>
<evidence type="ECO:0000256" key="7">
    <source>
        <dbReference type="ARBA" id="ARBA00022777"/>
    </source>
</evidence>
<dbReference type="InterPro" id="IPR011055">
    <property type="entry name" value="Dup_hybrid_motif"/>
</dbReference>
<evidence type="ECO:0000256" key="6">
    <source>
        <dbReference type="ARBA" id="ARBA00022683"/>
    </source>
</evidence>
<dbReference type="PROSITE" id="PS51093">
    <property type="entry name" value="PTS_EIIA_TYPE_1"/>
    <property type="match status" value="1"/>
</dbReference>
<evidence type="ECO:0000259" key="8">
    <source>
        <dbReference type="PROSITE" id="PS51093"/>
    </source>
</evidence>
<keyword evidence="10" id="KW-1185">Reference proteome</keyword>
<dbReference type="GO" id="GO:0005737">
    <property type="term" value="C:cytoplasm"/>
    <property type="evidence" value="ECO:0007669"/>
    <property type="project" value="UniProtKB-SubCell"/>
</dbReference>
<evidence type="ECO:0000256" key="2">
    <source>
        <dbReference type="ARBA" id="ARBA00004651"/>
    </source>
</evidence>
<dbReference type="Pfam" id="PF00358">
    <property type="entry name" value="PTS_EIIA_1"/>
    <property type="match status" value="1"/>
</dbReference>
<comment type="subcellular location">
    <subcellularLocation>
        <location evidence="2">Cell membrane</location>
        <topology evidence="2">Multi-pass membrane protein</topology>
    </subcellularLocation>
    <subcellularLocation>
        <location evidence="1">Cytoplasm</location>
    </subcellularLocation>
</comment>
<dbReference type="InterPro" id="IPR001127">
    <property type="entry name" value="PTS_EIIA_1_perm"/>
</dbReference>
<accession>A0A0R1Q3K4</accession>
<evidence type="ECO:0000313" key="10">
    <source>
        <dbReference type="Proteomes" id="UP000051155"/>
    </source>
</evidence>
<dbReference type="Gene3D" id="2.70.70.10">
    <property type="entry name" value="Glucose Permease (Domain IIA)"/>
    <property type="match status" value="1"/>
</dbReference>
<proteinExistence type="predicted"/>
<dbReference type="AlphaFoldDB" id="A0A0R1Q3K4"/>
<evidence type="ECO:0000313" key="9">
    <source>
        <dbReference type="EMBL" id="KRL36810.1"/>
    </source>
</evidence>
<keyword evidence="5" id="KW-0808">Transferase</keyword>
<dbReference type="PANTHER" id="PTHR45008">
    <property type="entry name" value="PTS SYSTEM GLUCOSE-SPECIFIC EIIA COMPONENT"/>
    <property type="match status" value="1"/>
</dbReference>
<dbReference type="FunFam" id="2.70.70.10:FF:000001">
    <property type="entry name" value="PTS system glucose-specific IIA component"/>
    <property type="match status" value="1"/>
</dbReference>
<dbReference type="GO" id="GO:0009401">
    <property type="term" value="P:phosphoenolpyruvate-dependent sugar phosphotransferase system"/>
    <property type="evidence" value="ECO:0007669"/>
    <property type="project" value="UniProtKB-KW"/>
</dbReference>
<reference evidence="9 10" key="1">
    <citation type="journal article" date="2015" name="Genome Announc.">
        <title>Expanding the biotechnology potential of lactobacilli through comparative genomics of 213 strains and associated genera.</title>
        <authorList>
            <person name="Sun Z."/>
            <person name="Harris H.M."/>
            <person name="McCann A."/>
            <person name="Guo C."/>
            <person name="Argimon S."/>
            <person name="Zhang W."/>
            <person name="Yang X."/>
            <person name="Jeffery I.B."/>
            <person name="Cooney J.C."/>
            <person name="Kagawa T.F."/>
            <person name="Liu W."/>
            <person name="Song Y."/>
            <person name="Salvetti E."/>
            <person name="Wrobel A."/>
            <person name="Rasinkangas P."/>
            <person name="Parkhill J."/>
            <person name="Rea M.C."/>
            <person name="O'Sullivan O."/>
            <person name="Ritari J."/>
            <person name="Douillard F.P."/>
            <person name="Paul Ross R."/>
            <person name="Yang R."/>
            <person name="Briner A.E."/>
            <person name="Felis G.E."/>
            <person name="de Vos W.M."/>
            <person name="Barrangou R."/>
            <person name="Klaenhammer T.R."/>
            <person name="Caufield P.W."/>
            <person name="Cui Y."/>
            <person name="Zhang H."/>
            <person name="O'Toole P.W."/>
        </authorList>
    </citation>
    <scope>NUCLEOTIDE SEQUENCE [LARGE SCALE GENOMIC DNA]</scope>
    <source>
        <strain evidence="9 10">DSM 19971</strain>
    </source>
</reference>
<keyword evidence="4" id="KW-0762">Sugar transport</keyword>
<evidence type="ECO:0000256" key="3">
    <source>
        <dbReference type="ARBA" id="ARBA00022448"/>
    </source>
</evidence>
<dbReference type="Proteomes" id="UP000051155">
    <property type="component" value="Unassembled WGS sequence"/>
</dbReference>
<evidence type="ECO:0000256" key="5">
    <source>
        <dbReference type="ARBA" id="ARBA00022679"/>
    </source>
</evidence>
<dbReference type="STRING" id="1423812.FD20_GL001031"/>
<dbReference type="OrthoDB" id="9769191at2"/>
<gene>
    <name evidence="9" type="ORF">FD20_GL001031</name>
</gene>
<name>A0A0R1Q3K4_9LACO</name>
<evidence type="ECO:0000256" key="4">
    <source>
        <dbReference type="ARBA" id="ARBA00022597"/>
    </source>
</evidence>